<dbReference type="SUPFAM" id="SSF51161">
    <property type="entry name" value="Trimeric LpxA-like enzymes"/>
    <property type="match status" value="1"/>
</dbReference>
<dbReference type="NCBIfam" id="NF003657">
    <property type="entry name" value="PRK05289.1"/>
    <property type="match status" value="1"/>
</dbReference>
<evidence type="ECO:0000256" key="3">
    <source>
        <dbReference type="ARBA" id="ARBA00022679"/>
    </source>
</evidence>
<sequence>MTEIHPTAIIDPGAQIADDVSIGPYTVVENDVIIAEGSRIGPHVLLGNGTRLGKNCTVFKGASLGTIPQDLKFGNEKTYLEVGDHTTIREFATLNRGTSHSLTTRVGSHCLLMAYTHVAHDCQLGNHVILSNAVNLAGHVLIEDYVGIGGMTPVHQFTHIGAYSFIGGGLRINKDVPPYILAMGDPLKFGGLNSIGLKRRGYSSDQLSVIKKVYNIIYRQAYTVKEAISEIRRQFMDSAEAEHIASFLENSERGIIRL</sequence>
<keyword evidence="2 6" id="KW-0441">Lipid A biosynthesis</keyword>
<reference evidence="8" key="1">
    <citation type="journal article" date="2020" name="mSystems">
        <title>Genome- and Community-Level Interaction Insights into Carbon Utilization and Element Cycling Functions of Hydrothermarchaeota in Hydrothermal Sediment.</title>
        <authorList>
            <person name="Zhou Z."/>
            <person name="Liu Y."/>
            <person name="Xu W."/>
            <person name="Pan J."/>
            <person name="Luo Z.H."/>
            <person name="Li M."/>
        </authorList>
    </citation>
    <scope>NUCLEOTIDE SEQUENCE [LARGE SCALE GENOMIC DNA]</scope>
    <source>
        <strain evidence="8">HyVt-460</strain>
    </source>
</reference>
<dbReference type="PANTHER" id="PTHR43480:SF1">
    <property type="entry name" value="ACYL-[ACYL-CARRIER-PROTEIN]--UDP-N-ACETYLGLUCOSAMINE O-ACYLTRANSFERASE, MITOCHONDRIAL-RELATED"/>
    <property type="match status" value="1"/>
</dbReference>
<evidence type="ECO:0000256" key="6">
    <source>
        <dbReference type="HAMAP-Rule" id="MF_00387"/>
    </source>
</evidence>
<evidence type="ECO:0000256" key="2">
    <source>
        <dbReference type="ARBA" id="ARBA00022556"/>
    </source>
</evidence>
<feature type="domain" description="UDP N-acetylglucosamine O-acyltransferase C-terminal" evidence="7">
    <location>
        <begin position="175"/>
        <end position="256"/>
    </location>
</feature>
<evidence type="ECO:0000256" key="5">
    <source>
        <dbReference type="ARBA" id="ARBA00023315"/>
    </source>
</evidence>
<dbReference type="EC" id="2.3.1.129" evidence="6"/>
<proteinExistence type="inferred from homology"/>
<keyword evidence="3 6" id="KW-0808">Transferase</keyword>
<dbReference type="Pfam" id="PF13720">
    <property type="entry name" value="Acetyltransf_11"/>
    <property type="match status" value="1"/>
</dbReference>
<evidence type="ECO:0000256" key="4">
    <source>
        <dbReference type="ARBA" id="ARBA00023098"/>
    </source>
</evidence>
<keyword evidence="1 6" id="KW-0444">Lipid biosynthesis</keyword>
<dbReference type="InterPro" id="IPR029098">
    <property type="entry name" value="Acetyltransf_C"/>
</dbReference>
<keyword evidence="6" id="KW-0963">Cytoplasm</keyword>
<dbReference type="Gene3D" id="2.160.10.10">
    <property type="entry name" value="Hexapeptide repeat proteins"/>
    <property type="match status" value="1"/>
</dbReference>
<dbReference type="InterPro" id="IPR010137">
    <property type="entry name" value="Lipid_A_LpxA"/>
</dbReference>
<protein>
    <recommendedName>
        <fullName evidence="6">Acyl-[acyl-carrier-protein]--UDP-N-acetylglucosamine O-acyltransferase</fullName>
        <shortName evidence="6">UDP-N-acetylglucosamine acyltransferase</shortName>
        <ecNumber evidence="6">2.3.1.129</ecNumber>
    </recommendedName>
</protein>
<dbReference type="GO" id="GO:0016020">
    <property type="term" value="C:membrane"/>
    <property type="evidence" value="ECO:0007669"/>
    <property type="project" value="GOC"/>
</dbReference>
<keyword evidence="5 6" id="KW-0012">Acyltransferase</keyword>
<evidence type="ECO:0000313" key="8">
    <source>
        <dbReference type="EMBL" id="HHM02562.1"/>
    </source>
</evidence>
<dbReference type="GO" id="GO:0005737">
    <property type="term" value="C:cytoplasm"/>
    <property type="evidence" value="ECO:0007669"/>
    <property type="project" value="UniProtKB-SubCell"/>
</dbReference>
<comment type="catalytic activity">
    <reaction evidence="6">
        <text>a (3R)-hydroxyacyl-[ACP] + UDP-N-acetyl-alpha-D-glucosamine = a UDP-3-O-[(3R)-3-hydroxyacyl]-N-acetyl-alpha-D-glucosamine + holo-[ACP]</text>
        <dbReference type="Rhea" id="RHEA:67812"/>
        <dbReference type="Rhea" id="RHEA-COMP:9685"/>
        <dbReference type="Rhea" id="RHEA-COMP:9945"/>
        <dbReference type="ChEBI" id="CHEBI:57705"/>
        <dbReference type="ChEBI" id="CHEBI:64479"/>
        <dbReference type="ChEBI" id="CHEBI:78827"/>
        <dbReference type="ChEBI" id="CHEBI:173225"/>
        <dbReference type="EC" id="2.3.1.129"/>
    </reaction>
</comment>
<accession>A0A7V5RPZ4</accession>
<dbReference type="PANTHER" id="PTHR43480">
    <property type="entry name" value="ACYL-[ACYL-CARRIER-PROTEIN]--UDP-N-ACETYLGLUCOSAMINE O-ACYLTRANSFERASE"/>
    <property type="match status" value="1"/>
</dbReference>
<dbReference type="GO" id="GO:0009245">
    <property type="term" value="P:lipid A biosynthetic process"/>
    <property type="evidence" value="ECO:0007669"/>
    <property type="project" value="UniProtKB-UniRule"/>
</dbReference>
<gene>
    <name evidence="6" type="primary">lpxA</name>
    <name evidence="8" type="ORF">ENJ15_06075</name>
</gene>
<dbReference type="InterPro" id="IPR011004">
    <property type="entry name" value="Trimer_LpxA-like_sf"/>
</dbReference>
<comment type="similarity">
    <text evidence="6">Belongs to the transferase hexapeptide repeat family. LpxA subfamily.</text>
</comment>
<dbReference type="UniPathway" id="UPA00359">
    <property type="reaction ID" value="UER00477"/>
</dbReference>
<evidence type="ECO:0000256" key="1">
    <source>
        <dbReference type="ARBA" id="ARBA00022516"/>
    </source>
</evidence>
<dbReference type="InterPro" id="IPR037157">
    <property type="entry name" value="Acetyltransf_C_sf"/>
</dbReference>
<dbReference type="CDD" id="cd03351">
    <property type="entry name" value="LbH_UDP-GlcNAc_AT"/>
    <property type="match status" value="1"/>
</dbReference>
<dbReference type="Gene3D" id="1.20.1180.10">
    <property type="entry name" value="Udp N-acetylglucosamine O-acyltransferase, C-terminal domain"/>
    <property type="match status" value="1"/>
</dbReference>
<dbReference type="GO" id="GO:0008780">
    <property type="term" value="F:acyl-[acyl-carrier-protein]-UDP-N-acetylglucosamine O-acyltransferase activity"/>
    <property type="evidence" value="ECO:0007669"/>
    <property type="project" value="UniProtKB-UniRule"/>
</dbReference>
<organism evidence="8">
    <name type="scientific">Caldithrix abyssi</name>
    <dbReference type="NCBI Taxonomy" id="187145"/>
    <lineage>
        <taxon>Bacteria</taxon>
        <taxon>Pseudomonadati</taxon>
        <taxon>Calditrichota</taxon>
        <taxon>Calditrichia</taxon>
        <taxon>Calditrichales</taxon>
        <taxon>Calditrichaceae</taxon>
        <taxon>Caldithrix</taxon>
    </lineage>
</organism>
<comment type="function">
    <text evidence="6">Involved in the biosynthesis of lipid A, a phosphorylated glycolipid that anchors the lipopolysaccharide to the outer membrane of the cell.</text>
</comment>
<comment type="subcellular location">
    <subcellularLocation>
        <location evidence="6">Cytoplasm</location>
    </subcellularLocation>
</comment>
<comment type="subunit">
    <text evidence="6">Homotrimer.</text>
</comment>
<dbReference type="Proteomes" id="UP000885771">
    <property type="component" value="Unassembled WGS sequence"/>
</dbReference>
<evidence type="ECO:0000259" key="7">
    <source>
        <dbReference type="Pfam" id="PF13720"/>
    </source>
</evidence>
<dbReference type="AlphaFoldDB" id="A0A7V5RPZ4"/>
<comment type="caution">
    <text evidence="8">The sequence shown here is derived from an EMBL/GenBank/DDBJ whole genome shotgun (WGS) entry which is preliminary data.</text>
</comment>
<dbReference type="EMBL" id="DRLI01000235">
    <property type="protein sequence ID" value="HHM02562.1"/>
    <property type="molecule type" value="Genomic_DNA"/>
</dbReference>
<dbReference type="HAMAP" id="MF_00387">
    <property type="entry name" value="LpxA"/>
    <property type="match status" value="1"/>
</dbReference>
<dbReference type="NCBIfam" id="TIGR01852">
    <property type="entry name" value="lipid_A_lpxA"/>
    <property type="match status" value="1"/>
</dbReference>
<keyword evidence="6" id="KW-0677">Repeat</keyword>
<keyword evidence="4 6" id="KW-0443">Lipid metabolism</keyword>
<name>A0A7V5RPZ4_CALAY</name>
<dbReference type="PIRSF" id="PIRSF000456">
    <property type="entry name" value="UDP-GlcNAc_acltr"/>
    <property type="match status" value="1"/>
</dbReference>
<comment type="pathway">
    <text evidence="6">Glycolipid biosynthesis; lipid IV(A) biosynthesis; lipid IV(A) from (3R)-3-hydroxytetradecanoyl-[acyl-carrier-protein] and UDP-N-acetyl-alpha-D-glucosamine: step 1/6.</text>
</comment>